<organism evidence="3 4">
    <name type="scientific">Streptomyces javensis</name>
    <dbReference type="NCBI Taxonomy" id="114698"/>
    <lineage>
        <taxon>Bacteria</taxon>
        <taxon>Bacillati</taxon>
        <taxon>Actinomycetota</taxon>
        <taxon>Actinomycetes</taxon>
        <taxon>Kitasatosporales</taxon>
        <taxon>Streptomycetaceae</taxon>
        <taxon>Streptomyces</taxon>
        <taxon>Streptomyces violaceusniger group</taxon>
    </lineage>
</organism>
<dbReference type="Proteomes" id="UP000638849">
    <property type="component" value="Unassembled WGS sequence"/>
</dbReference>
<feature type="compositionally biased region" description="Basic and acidic residues" evidence="1">
    <location>
        <begin position="415"/>
        <end position="429"/>
    </location>
</feature>
<gene>
    <name evidence="3" type="ORF">JBF12_05320</name>
</gene>
<dbReference type="Gene3D" id="3.40.50.980">
    <property type="match status" value="1"/>
</dbReference>
<protein>
    <submittedName>
        <fullName evidence="3">AMP-binding protein</fullName>
    </submittedName>
</protein>
<evidence type="ECO:0000256" key="1">
    <source>
        <dbReference type="SAM" id="MobiDB-lite"/>
    </source>
</evidence>
<dbReference type="EMBL" id="JAEEAQ010000029">
    <property type="protein sequence ID" value="MBI0312435.1"/>
    <property type="molecule type" value="Genomic_DNA"/>
</dbReference>
<accession>A0ABS0R558</accession>
<reference evidence="3 4" key="1">
    <citation type="submission" date="2020-12" db="EMBL/GenBank/DDBJ databases">
        <authorList>
            <person name="Kusuma A.B."/>
            <person name="Nouioui I."/>
            <person name="Goodfellow M."/>
        </authorList>
    </citation>
    <scope>NUCLEOTIDE SEQUENCE [LARGE SCALE GENOMIC DNA]</scope>
    <source>
        <strain evidence="3 4">DSM 41764</strain>
    </source>
</reference>
<feature type="domain" description="AMP-dependent synthetase/ligase" evidence="2">
    <location>
        <begin position="1"/>
        <end position="73"/>
    </location>
</feature>
<evidence type="ECO:0000313" key="4">
    <source>
        <dbReference type="Proteomes" id="UP000638849"/>
    </source>
</evidence>
<proteinExistence type="predicted"/>
<dbReference type="PANTHER" id="PTHR43767:SF1">
    <property type="entry name" value="NONRIBOSOMAL PEPTIDE SYNTHASE PES1 (EUROFUNG)-RELATED"/>
    <property type="match status" value="1"/>
</dbReference>
<evidence type="ECO:0000313" key="3">
    <source>
        <dbReference type="EMBL" id="MBI0312435.1"/>
    </source>
</evidence>
<comment type="caution">
    <text evidence="3">The sequence shown here is derived from an EMBL/GenBank/DDBJ whole genome shotgun (WGS) entry which is preliminary data.</text>
</comment>
<dbReference type="InterPro" id="IPR050237">
    <property type="entry name" value="ATP-dep_AMP-bd_enzyme"/>
</dbReference>
<feature type="compositionally biased region" description="Basic residues" evidence="1">
    <location>
        <begin position="139"/>
        <end position="148"/>
    </location>
</feature>
<keyword evidence="4" id="KW-1185">Reference proteome</keyword>
<feature type="region of interest" description="Disordered" evidence="1">
    <location>
        <begin position="347"/>
        <end position="436"/>
    </location>
</feature>
<dbReference type="PANTHER" id="PTHR43767">
    <property type="entry name" value="LONG-CHAIN-FATTY-ACID--COA LIGASE"/>
    <property type="match status" value="1"/>
</dbReference>
<sequence>MTHRELERRTARLAGHLAGLGLTRGDRGAVLLGNRVEAVESLLAVTRASGVGVPLDPGSPEEELTRLLDDSGAPLHHAMSQVVCFLGVTAVGASAVLHGAVRLQAAVILVDTYPPDHGDRGRTLSAGRRTRPGLEPAARRGHRGRGPLHHAGGTRPYHGVSGTPQSDTQMWREPPVPRRGPPVRVRRGRTADPASPRPQLGRAGGHQQDRGASGSRQQPRRGVGEFIGPAGHFSVGPGDERQMVHGQVVGESAHGQVAVDLPAREDVPHHLLPGRRGAGEPAVTGDGELLCHQGAQRGHPLEQVRGHLPHTLRLALRGQMGTAPVEEPAEEVRVEQLDALEPHVHRYTPRHGFPDQGGDLAAQSGGRSVVPRQGDDGGQSQGLVGTARPEVDVPDVGEAVDVSSGRHGLAGLDGPPRRRAADPGDHLGDQHGIGHG</sequence>
<evidence type="ECO:0000259" key="2">
    <source>
        <dbReference type="Pfam" id="PF00501"/>
    </source>
</evidence>
<name>A0ABS0R558_9ACTN</name>
<feature type="region of interest" description="Disordered" evidence="1">
    <location>
        <begin position="112"/>
        <end position="238"/>
    </location>
</feature>
<dbReference type="Pfam" id="PF00501">
    <property type="entry name" value="AMP-binding"/>
    <property type="match status" value="1"/>
</dbReference>
<dbReference type="InterPro" id="IPR000873">
    <property type="entry name" value="AMP-dep_synth/lig_dom"/>
</dbReference>
<dbReference type="SUPFAM" id="SSF56801">
    <property type="entry name" value="Acetyl-CoA synthetase-like"/>
    <property type="match status" value="1"/>
</dbReference>